<comment type="cofactor">
    <cofactor evidence="1 5">
        <name>FAD</name>
        <dbReference type="ChEBI" id="CHEBI:57692"/>
    </cofactor>
</comment>
<dbReference type="Pfam" id="PF00441">
    <property type="entry name" value="Acyl-CoA_dh_1"/>
    <property type="match status" value="1"/>
</dbReference>
<accession>A0A2M8NY90</accession>
<evidence type="ECO:0000259" key="6">
    <source>
        <dbReference type="Pfam" id="PF00441"/>
    </source>
</evidence>
<dbReference type="InterPro" id="IPR013786">
    <property type="entry name" value="AcylCoA_DH/ox_N"/>
</dbReference>
<dbReference type="InterPro" id="IPR046373">
    <property type="entry name" value="Acyl-CoA_Oxase/DH_mid-dom_sf"/>
</dbReference>
<dbReference type="InterPro" id="IPR009100">
    <property type="entry name" value="AcylCoA_DH/oxidase_NM_dom_sf"/>
</dbReference>
<evidence type="ECO:0000256" key="3">
    <source>
        <dbReference type="ARBA" id="ARBA00022630"/>
    </source>
</evidence>
<feature type="domain" description="Acyl-CoA oxidase/dehydrogenase middle" evidence="7">
    <location>
        <begin position="137"/>
        <end position="230"/>
    </location>
</feature>
<dbReference type="GO" id="GO:0006635">
    <property type="term" value="P:fatty acid beta-oxidation"/>
    <property type="evidence" value="ECO:0007669"/>
    <property type="project" value="InterPro"/>
</dbReference>
<dbReference type="InterPro" id="IPR006089">
    <property type="entry name" value="Acyl-CoA_DH_CS"/>
</dbReference>
<evidence type="ECO:0000256" key="1">
    <source>
        <dbReference type="ARBA" id="ARBA00001974"/>
    </source>
</evidence>
<keyword evidence="5" id="KW-0560">Oxidoreductase</keyword>
<dbReference type="PROSITE" id="PS00073">
    <property type="entry name" value="ACYL_COA_DH_2"/>
    <property type="match status" value="1"/>
</dbReference>
<dbReference type="AlphaFoldDB" id="A0A2M8NY90"/>
<feature type="domain" description="Acyl-CoA dehydrogenase/oxidase C-terminal" evidence="6">
    <location>
        <begin position="246"/>
        <end position="389"/>
    </location>
</feature>
<dbReference type="InterPro" id="IPR036250">
    <property type="entry name" value="AcylCo_DH-like_C"/>
</dbReference>
<sequence length="396" mass="43167">MANVLTATLSAVDFYRLDDLLTPEEREVRYLVRDFMAREVEPIINSYWERAEFPFEIIPKLAALNLAGATIKGYGCRGLSQVAMGVMAMEFARGDASISTFFGVHSGLAMGSIDMLGSEAQKERWLPAMARMELLGCFGLTEPQGGSNAAHPLTTAVREGDHYILNGAKRWIGNATLADLAIIFARNTETNQVNAFVVEPKKMAGYTATPIEGKIAKRAIINADVKLENVVVPAENRLERCNSFRDVAKVLMVTRVGVAWEAVGAAMAAYEYALAYAKQRVVFGKPIAGFQMIQDKLVQMLGEITSMQLFTLRLSQLADEGKLTDGQASLAKVHNAAAARRVVALGREIMGGNGILLENHVARHFADMEAVYTYEGTNEINTLVVGREITGISAIV</sequence>
<evidence type="ECO:0000313" key="9">
    <source>
        <dbReference type="EMBL" id="PJF30263.1"/>
    </source>
</evidence>
<evidence type="ECO:0000259" key="8">
    <source>
        <dbReference type="Pfam" id="PF02771"/>
    </source>
</evidence>
<dbReference type="InterPro" id="IPR045008">
    <property type="entry name" value="ACX4-like"/>
</dbReference>
<dbReference type="InterPro" id="IPR006091">
    <property type="entry name" value="Acyl-CoA_Oxase/DH_mid-dom"/>
</dbReference>
<keyword evidence="3 5" id="KW-0285">Flavoprotein</keyword>
<dbReference type="Gene3D" id="1.20.140.10">
    <property type="entry name" value="Butyryl-CoA Dehydrogenase, subunit A, domain 3"/>
    <property type="match status" value="1"/>
</dbReference>
<dbReference type="GO" id="GO:0003995">
    <property type="term" value="F:acyl-CoA dehydrogenase activity"/>
    <property type="evidence" value="ECO:0007669"/>
    <property type="project" value="InterPro"/>
</dbReference>
<evidence type="ECO:0000259" key="7">
    <source>
        <dbReference type="Pfam" id="PF02770"/>
    </source>
</evidence>
<evidence type="ECO:0000256" key="4">
    <source>
        <dbReference type="ARBA" id="ARBA00022827"/>
    </source>
</evidence>
<dbReference type="Proteomes" id="UP000228921">
    <property type="component" value="Unassembled WGS sequence"/>
</dbReference>
<dbReference type="PANTHER" id="PTHR43188:SF1">
    <property type="entry name" value="ACYL-COA DEHYDROGENASE"/>
    <property type="match status" value="1"/>
</dbReference>
<protein>
    <submittedName>
        <fullName evidence="9">Acyl-CoA dehydrogenase</fullName>
    </submittedName>
</protein>
<proteinExistence type="inferred from homology"/>
<dbReference type="PANTHER" id="PTHR43188">
    <property type="entry name" value="ACYL-COENZYME A OXIDASE"/>
    <property type="match status" value="1"/>
</dbReference>
<dbReference type="Pfam" id="PF02770">
    <property type="entry name" value="Acyl-CoA_dh_M"/>
    <property type="match status" value="1"/>
</dbReference>
<dbReference type="InterPro" id="IPR037069">
    <property type="entry name" value="AcylCoA_DH/ox_N_sf"/>
</dbReference>
<dbReference type="EMBL" id="PGTK01000013">
    <property type="protein sequence ID" value="PJF30263.1"/>
    <property type="molecule type" value="Genomic_DNA"/>
</dbReference>
<dbReference type="Pfam" id="PF02771">
    <property type="entry name" value="Acyl-CoA_dh_N"/>
    <property type="match status" value="1"/>
</dbReference>
<keyword evidence="4 5" id="KW-0274">FAD</keyword>
<dbReference type="GO" id="GO:0050660">
    <property type="term" value="F:flavin adenine dinucleotide binding"/>
    <property type="evidence" value="ECO:0007669"/>
    <property type="project" value="InterPro"/>
</dbReference>
<dbReference type="Gene3D" id="1.10.540.10">
    <property type="entry name" value="Acyl-CoA dehydrogenase/oxidase, N-terminal domain"/>
    <property type="match status" value="1"/>
</dbReference>
<dbReference type="SUPFAM" id="SSF56645">
    <property type="entry name" value="Acyl-CoA dehydrogenase NM domain-like"/>
    <property type="match status" value="1"/>
</dbReference>
<organism evidence="9 10">
    <name type="scientific">Candidatus Thermofonsia Clade 1 bacterium</name>
    <dbReference type="NCBI Taxonomy" id="2364210"/>
    <lineage>
        <taxon>Bacteria</taxon>
        <taxon>Bacillati</taxon>
        <taxon>Chloroflexota</taxon>
        <taxon>Candidatus Thermofontia</taxon>
        <taxon>Candidatus Thermofonsia Clade 1</taxon>
    </lineage>
</organism>
<gene>
    <name evidence="9" type="ORF">CUN51_08545</name>
</gene>
<comment type="similarity">
    <text evidence="2 5">Belongs to the acyl-CoA dehydrogenase family.</text>
</comment>
<name>A0A2M8NY90_9CHLR</name>
<comment type="caution">
    <text evidence="9">The sequence shown here is derived from an EMBL/GenBank/DDBJ whole genome shotgun (WGS) entry which is preliminary data.</text>
</comment>
<evidence type="ECO:0000256" key="2">
    <source>
        <dbReference type="ARBA" id="ARBA00009347"/>
    </source>
</evidence>
<evidence type="ECO:0000256" key="5">
    <source>
        <dbReference type="RuleBase" id="RU362125"/>
    </source>
</evidence>
<dbReference type="SUPFAM" id="SSF47203">
    <property type="entry name" value="Acyl-CoA dehydrogenase C-terminal domain-like"/>
    <property type="match status" value="1"/>
</dbReference>
<reference evidence="9 10" key="1">
    <citation type="submission" date="2017-11" db="EMBL/GenBank/DDBJ databases">
        <title>Evolution of Phototrophy in the Chloroflexi Phylum Driven by Horizontal Gene Transfer.</title>
        <authorList>
            <person name="Ward L.M."/>
            <person name="Hemp J."/>
            <person name="Shih P.M."/>
            <person name="Mcglynn S.E."/>
            <person name="Fischer W."/>
        </authorList>
    </citation>
    <scope>NUCLEOTIDE SEQUENCE [LARGE SCALE GENOMIC DNA]</scope>
    <source>
        <strain evidence="9">CP2_2F</strain>
    </source>
</reference>
<feature type="domain" description="Acyl-CoA dehydrogenase/oxidase N-terminal" evidence="8">
    <location>
        <begin position="22"/>
        <end position="133"/>
    </location>
</feature>
<evidence type="ECO:0000313" key="10">
    <source>
        <dbReference type="Proteomes" id="UP000228921"/>
    </source>
</evidence>
<dbReference type="Gene3D" id="2.40.110.10">
    <property type="entry name" value="Butyryl-CoA Dehydrogenase, subunit A, domain 2"/>
    <property type="match status" value="1"/>
</dbReference>
<dbReference type="InterPro" id="IPR009075">
    <property type="entry name" value="AcylCo_DH/oxidase_C"/>
</dbReference>